<keyword evidence="4" id="KW-0677">Repeat</keyword>
<dbReference type="InterPro" id="IPR000425">
    <property type="entry name" value="MIP"/>
</dbReference>
<feature type="transmembrane region" description="Helical" evidence="8">
    <location>
        <begin position="39"/>
        <end position="60"/>
    </location>
</feature>
<dbReference type="OrthoDB" id="3222at2759"/>
<evidence type="ECO:0000313" key="9">
    <source>
        <dbReference type="EMBL" id="KPA84823.1"/>
    </source>
</evidence>
<keyword evidence="5 8" id="KW-1133">Transmembrane helix</keyword>
<dbReference type="PROSITE" id="PS00221">
    <property type="entry name" value="MIP"/>
    <property type="match status" value="1"/>
</dbReference>
<feature type="transmembrane region" description="Helical" evidence="8">
    <location>
        <begin position="233"/>
        <end position="251"/>
    </location>
</feature>
<evidence type="ECO:0000256" key="8">
    <source>
        <dbReference type="SAM" id="Phobius"/>
    </source>
</evidence>
<evidence type="ECO:0000256" key="3">
    <source>
        <dbReference type="ARBA" id="ARBA00022692"/>
    </source>
</evidence>
<evidence type="ECO:0000256" key="6">
    <source>
        <dbReference type="ARBA" id="ARBA00023136"/>
    </source>
</evidence>
<organism evidence="9 10">
    <name type="scientific">Leptomonas pyrrhocoris</name>
    <name type="common">Firebug parasite</name>
    <dbReference type="NCBI Taxonomy" id="157538"/>
    <lineage>
        <taxon>Eukaryota</taxon>
        <taxon>Discoba</taxon>
        <taxon>Euglenozoa</taxon>
        <taxon>Kinetoplastea</taxon>
        <taxon>Metakinetoplastina</taxon>
        <taxon>Trypanosomatida</taxon>
        <taxon>Trypanosomatidae</taxon>
        <taxon>Leishmaniinae</taxon>
        <taxon>Leptomonas</taxon>
    </lineage>
</organism>
<dbReference type="PRINTS" id="PR00783">
    <property type="entry name" value="MINTRINSICP"/>
</dbReference>
<dbReference type="Proteomes" id="UP000037923">
    <property type="component" value="Unassembled WGS sequence"/>
</dbReference>
<accession>A0A0M9G8H5</accession>
<evidence type="ECO:0000256" key="1">
    <source>
        <dbReference type="ARBA" id="ARBA00004127"/>
    </source>
</evidence>
<dbReference type="EMBL" id="LGTL01000002">
    <property type="protein sequence ID" value="KPA84823.1"/>
    <property type="molecule type" value="Genomic_DNA"/>
</dbReference>
<comment type="similarity">
    <text evidence="7">Belongs to the MIP/aquaporin (TC 1.A.8) family.</text>
</comment>
<dbReference type="GO" id="GO:0015250">
    <property type="term" value="F:water channel activity"/>
    <property type="evidence" value="ECO:0007669"/>
    <property type="project" value="TreeGrafter"/>
</dbReference>
<dbReference type="EMBL" id="LGTL01000002">
    <property type="protein sequence ID" value="KPA84826.1"/>
    <property type="molecule type" value="Genomic_DNA"/>
</dbReference>
<dbReference type="VEuPathDB" id="TriTrypDB:LpyrH10_02_2740"/>
<keyword evidence="6 8" id="KW-0472">Membrane</keyword>
<sequence length="279" mass="30208">MSAQQRDAATDAEERPFLARQIPFLRLSRYQANFVCEGVGTFVFLLTISLAEMNCGILAIDGKGHTRNLAPIAEGFMLCVLVFMFGYISGGHFNPAVTFAVVLIHGLRLEEAMSYWVAQVVGGFIGAGLGILINGTTRHLPAPQVVQNTAEYIVSAFIAEAVFTLFLVTVVLHVAYSQQRNNHYYGLAIGMCLLASQYAVGGVSGGAFNPAVATGLQLTKFIAAGYATQLMYLWLYWAAPALGAVGAAFLFQLTHPVPKDDAEEAQQQRVVKDLYSNMN</sequence>
<evidence type="ECO:0000256" key="4">
    <source>
        <dbReference type="ARBA" id="ARBA00022737"/>
    </source>
</evidence>
<dbReference type="GO" id="GO:0016020">
    <property type="term" value="C:membrane"/>
    <property type="evidence" value="ECO:0007669"/>
    <property type="project" value="InterPro"/>
</dbReference>
<evidence type="ECO:0000313" key="10">
    <source>
        <dbReference type="Proteomes" id="UP000037923"/>
    </source>
</evidence>
<feature type="transmembrane region" description="Helical" evidence="8">
    <location>
        <begin position="153"/>
        <end position="176"/>
    </location>
</feature>
<keyword evidence="3 7" id="KW-0812">Transmembrane</keyword>
<evidence type="ECO:0000256" key="2">
    <source>
        <dbReference type="ARBA" id="ARBA00022448"/>
    </source>
</evidence>
<evidence type="ECO:0000256" key="5">
    <source>
        <dbReference type="ARBA" id="ARBA00022989"/>
    </source>
</evidence>
<dbReference type="GeneID" id="26901595"/>
<dbReference type="AlphaFoldDB" id="A0A0M9G8H5"/>
<keyword evidence="10" id="KW-1185">Reference proteome</keyword>
<dbReference type="PANTHER" id="PTHR45665">
    <property type="entry name" value="AQUAPORIN-8"/>
    <property type="match status" value="1"/>
</dbReference>
<dbReference type="PANTHER" id="PTHR45665:SF9">
    <property type="entry name" value="AQUAPORIN-8"/>
    <property type="match status" value="1"/>
</dbReference>
<dbReference type="RefSeq" id="XP_015663265.1">
    <property type="nucleotide sequence ID" value="XM_015797745.1"/>
</dbReference>
<protein>
    <submittedName>
        <fullName evidence="9">Aquaporin-like protein</fullName>
    </submittedName>
</protein>
<dbReference type="EMBL" id="LGTL01000002">
    <property type="protein sequence ID" value="KPA84824.1"/>
    <property type="molecule type" value="Genomic_DNA"/>
</dbReference>
<dbReference type="EMBL" id="LGTL01000002">
    <property type="protein sequence ID" value="KPA84825.1"/>
    <property type="molecule type" value="Genomic_DNA"/>
</dbReference>
<dbReference type="RefSeq" id="XP_015663264.1">
    <property type="nucleotide sequence ID" value="XM_015797744.1"/>
</dbReference>
<evidence type="ECO:0000256" key="7">
    <source>
        <dbReference type="RuleBase" id="RU000477"/>
    </source>
</evidence>
<dbReference type="InterPro" id="IPR022357">
    <property type="entry name" value="MIP_CS"/>
</dbReference>
<name>A0A0M9G8H5_LEPPY</name>
<reference evidence="9 10" key="1">
    <citation type="submission" date="2015-07" db="EMBL/GenBank/DDBJ databases">
        <title>High-quality genome of monoxenous trypanosomatid Leptomonas pyrrhocoris.</title>
        <authorList>
            <person name="Flegontov P."/>
            <person name="Butenko A."/>
            <person name="Firsov S."/>
            <person name="Vlcek C."/>
            <person name="Logacheva M.D."/>
            <person name="Field M."/>
            <person name="Filatov D."/>
            <person name="Flegontova O."/>
            <person name="Gerasimov E."/>
            <person name="Jackson A.P."/>
            <person name="Kelly S."/>
            <person name="Opperdoes F."/>
            <person name="O'Reilly A."/>
            <person name="Votypka J."/>
            <person name="Yurchenko V."/>
            <person name="Lukes J."/>
        </authorList>
    </citation>
    <scope>NUCLEOTIDE SEQUENCE [LARGE SCALE GENOMIC DNA]</scope>
    <source>
        <strain evidence="9">H10</strain>
    </source>
</reference>
<dbReference type="GO" id="GO:0005737">
    <property type="term" value="C:cytoplasm"/>
    <property type="evidence" value="ECO:0007669"/>
    <property type="project" value="UniProtKB-ARBA"/>
</dbReference>
<comment type="subcellular location">
    <subcellularLocation>
        <location evidence="1">Endomembrane system</location>
        <topology evidence="1">Multi-pass membrane protein</topology>
    </subcellularLocation>
</comment>
<gene>
    <name evidence="9" type="ORF">ABB37_01300</name>
</gene>
<dbReference type="GO" id="GO:0019755">
    <property type="term" value="P:one-carbon compound transport"/>
    <property type="evidence" value="ECO:0007669"/>
    <property type="project" value="UniProtKB-ARBA"/>
</dbReference>
<feature type="transmembrane region" description="Helical" evidence="8">
    <location>
        <begin position="182"/>
        <end position="200"/>
    </location>
</feature>
<dbReference type="RefSeq" id="XP_015663262.1">
    <property type="nucleotide sequence ID" value="XM_015797742.1"/>
</dbReference>
<dbReference type="RefSeq" id="XP_015663263.1">
    <property type="nucleotide sequence ID" value="XM_015797743.1"/>
</dbReference>
<dbReference type="OMA" id="EDHRRHE"/>
<dbReference type="GO" id="GO:0012505">
    <property type="term" value="C:endomembrane system"/>
    <property type="evidence" value="ECO:0007669"/>
    <property type="project" value="UniProtKB-SubCell"/>
</dbReference>
<proteinExistence type="inferred from homology"/>
<dbReference type="InterPro" id="IPR034294">
    <property type="entry name" value="Aquaporin_transptr"/>
</dbReference>
<feature type="transmembrane region" description="Helical" evidence="8">
    <location>
        <begin position="113"/>
        <end position="133"/>
    </location>
</feature>
<dbReference type="SUPFAM" id="SSF81338">
    <property type="entry name" value="Aquaporin-like"/>
    <property type="match status" value="1"/>
</dbReference>
<feature type="transmembrane region" description="Helical" evidence="8">
    <location>
        <begin position="72"/>
        <end position="93"/>
    </location>
</feature>
<dbReference type="Pfam" id="PF00230">
    <property type="entry name" value="MIP"/>
    <property type="match status" value="1"/>
</dbReference>
<comment type="caution">
    <text evidence="9">The sequence shown here is derived from an EMBL/GenBank/DDBJ whole genome shotgun (WGS) entry which is preliminary data.</text>
</comment>
<dbReference type="InterPro" id="IPR023271">
    <property type="entry name" value="Aquaporin-like"/>
</dbReference>
<dbReference type="Gene3D" id="1.20.1080.10">
    <property type="entry name" value="Glycerol uptake facilitator protein"/>
    <property type="match status" value="1"/>
</dbReference>
<keyword evidence="2 7" id="KW-0813">Transport</keyword>